<dbReference type="EMBL" id="FXAF01000002">
    <property type="protein sequence ID" value="SMF04653.1"/>
    <property type="molecule type" value="Genomic_DNA"/>
</dbReference>
<reference evidence="4" key="1">
    <citation type="submission" date="2017-04" db="EMBL/GenBank/DDBJ databases">
        <authorList>
            <person name="Varghese N."/>
            <person name="Submissions S."/>
        </authorList>
    </citation>
    <scope>NUCLEOTIDE SEQUENCE [LARGE SCALE GENOMIC DNA]</scope>
    <source>
        <strain evidence="4">B4P</strain>
    </source>
</reference>
<evidence type="ECO:0000313" key="3">
    <source>
        <dbReference type="EMBL" id="SMF04653.1"/>
    </source>
</evidence>
<name>A0A1X7CXX0_9HYPH</name>
<dbReference type="STRING" id="464029.SAMN02982989_4703"/>
<dbReference type="RefSeq" id="WP_085420123.1">
    <property type="nucleotide sequence ID" value="NZ_FXAF01000002.1"/>
</dbReference>
<keyword evidence="4" id="KW-1185">Reference proteome</keyword>
<evidence type="ECO:0000259" key="2">
    <source>
        <dbReference type="PROSITE" id="PS50885"/>
    </source>
</evidence>
<dbReference type="InterPro" id="IPR003660">
    <property type="entry name" value="HAMP_dom"/>
</dbReference>
<feature type="compositionally biased region" description="Basic and acidic residues" evidence="1">
    <location>
        <begin position="260"/>
        <end position="270"/>
    </location>
</feature>
<dbReference type="PROSITE" id="PS50885">
    <property type="entry name" value="HAMP"/>
    <property type="match status" value="1"/>
</dbReference>
<dbReference type="GO" id="GO:0016020">
    <property type="term" value="C:membrane"/>
    <property type="evidence" value="ECO:0007669"/>
    <property type="project" value="InterPro"/>
</dbReference>
<protein>
    <recommendedName>
        <fullName evidence="2">HAMP domain-containing protein</fullName>
    </recommendedName>
</protein>
<dbReference type="GO" id="GO:0007165">
    <property type="term" value="P:signal transduction"/>
    <property type="evidence" value="ECO:0007669"/>
    <property type="project" value="InterPro"/>
</dbReference>
<organism evidence="3 4">
    <name type="scientific">Xaviernesmea oryzae</name>
    <dbReference type="NCBI Taxonomy" id="464029"/>
    <lineage>
        <taxon>Bacteria</taxon>
        <taxon>Pseudomonadati</taxon>
        <taxon>Pseudomonadota</taxon>
        <taxon>Alphaproteobacteria</taxon>
        <taxon>Hyphomicrobiales</taxon>
        <taxon>Rhizobiaceae</taxon>
        <taxon>Rhizobium/Agrobacterium group</taxon>
        <taxon>Xaviernesmea</taxon>
    </lineage>
</organism>
<gene>
    <name evidence="3" type="ORF">SAMN02982989_4703</name>
</gene>
<dbReference type="OrthoDB" id="8368827at2"/>
<evidence type="ECO:0000313" key="4">
    <source>
        <dbReference type="Proteomes" id="UP000192903"/>
    </source>
</evidence>
<feature type="region of interest" description="Disordered" evidence="1">
    <location>
        <begin position="256"/>
        <end position="281"/>
    </location>
</feature>
<dbReference type="AlphaFoldDB" id="A0A1X7CXX0"/>
<accession>A0A1X7CXX0</accession>
<evidence type="ECO:0000256" key="1">
    <source>
        <dbReference type="SAM" id="MobiDB-lite"/>
    </source>
</evidence>
<feature type="domain" description="HAMP" evidence="2">
    <location>
        <begin position="13"/>
        <end position="65"/>
    </location>
</feature>
<dbReference type="Gene3D" id="1.10.287.950">
    <property type="entry name" value="Methyl-accepting chemotaxis protein"/>
    <property type="match status" value="1"/>
</dbReference>
<dbReference type="Proteomes" id="UP000192903">
    <property type="component" value="Unassembled WGS sequence"/>
</dbReference>
<sequence>MIRDRDRNELELRHMRTVVDALDGGLRRFAAGDLNAAVNTPFPAPFEGMRRDFNRGVGALGGTLDALVGDALVLRSESDTLRNAMNESAGKDAEDSDRLSRAAASIGLMSQHLREQKTRAQHAATIAYNARLDMRRPKEAVAAALKTIEAMGRKPDGPASKVDLETLSLGTEQIGRELDALCLYLDALNDQLGILSETAGDQAEMASSTSEDVKDVSRARHAAKLKTDMATLALDRMDRQIADIDRKAGRFVRVSAVAEPPHDPAPRDPGARGSHLRLVKS</sequence>
<proteinExistence type="predicted"/>